<keyword evidence="1" id="KW-0472">Membrane</keyword>
<feature type="transmembrane region" description="Helical" evidence="1">
    <location>
        <begin position="12"/>
        <end position="29"/>
    </location>
</feature>
<protein>
    <submittedName>
        <fullName evidence="2">Uncharacterized protein</fullName>
    </submittedName>
</protein>
<keyword evidence="1" id="KW-0812">Transmembrane</keyword>
<evidence type="ECO:0000256" key="1">
    <source>
        <dbReference type="SAM" id="Phobius"/>
    </source>
</evidence>
<accession>A0A644YA28</accession>
<feature type="transmembrane region" description="Helical" evidence="1">
    <location>
        <begin position="81"/>
        <end position="100"/>
    </location>
</feature>
<evidence type="ECO:0000313" key="2">
    <source>
        <dbReference type="EMBL" id="MPM25169.1"/>
    </source>
</evidence>
<gene>
    <name evidence="2" type="ORF">SDC9_71659</name>
</gene>
<dbReference type="EMBL" id="VSSQ01004430">
    <property type="protein sequence ID" value="MPM25169.1"/>
    <property type="molecule type" value="Genomic_DNA"/>
</dbReference>
<reference evidence="2" key="1">
    <citation type="submission" date="2019-08" db="EMBL/GenBank/DDBJ databases">
        <authorList>
            <person name="Kucharzyk K."/>
            <person name="Murdoch R.W."/>
            <person name="Higgins S."/>
            <person name="Loffler F."/>
        </authorList>
    </citation>
    <scope>NUCLEOTIDE SEQUENCE</scope>
</reference>
<keyword evidence="1" id="KW-1133">Transmembrane helix</keyword>
<sequence length="177" mass="20481">MSSLFSRPKSSVLSISLYWLILFLFMSFLKPNFWHFLSERLMFSSIVRDGDTPAEGFWCTLPMNFALSFSLRRFMFSPFNIMSPSSCIIAPLIMLNNVLFPQPFAPRIPVHSPLFIWKSKLVNMFVSLSVPMLKLFDMFFISSIVLPPLISYFLFPVQMYCSLKTKSLLLHLLPSDP</sequence>
<proteinExistence type="predicted"/>
<organism evidence="2">
    <name type="scientific">bioreactor metagenome</name>
    <dbReference type="NCBI Taxonomy" id="1076179"/>
    <lineage>
        <taxon>unclassified sequences</taxon>
        <taxon>metagenomes</taxon>
        <taxon>ecological metagenomes</taxon>
    </lineage>
</organism>
<dbReference type="AlphaFoldDB" id="A0A644YA28"/>
<name>A0A644YA28_9ZZZZ</name>
<feature type="transmembrane region" description="Helical" evidence="1">
    <location>
        <begin position="121"/>
        <end position="146"/>
    </location>
</feature>
<comment type="caution">
    <text evidence="2">The sequence shown here is derived from an EMBL/GenBank/DDBJ whole genome shotgun (WGS) entry which is preliminary data.</text>
</comment>